<dbReference type="Proteomes" id="UP000799754">
    <property type="component" value="Unassembled WGS sequence"/>
</dbReference>
<organism evidence="1 2">
    <name type="scientific">Macroventuria anomochaeta</name>
    <dbReference type="NCBI Taxonomy" id="301207"/>
    <lineage>
        <taxon>Eukaryota</taxon>
        <taxon>Fungi</taxon>
        <taxon>Dikarya</taxon>
        <taxon>Ascomycota</taxon>
        <taxon>Pezizomycotina</taxon>
        <taxon>Dothideomycetes</taxon>
        <taxon>Pleosporomycetidae</taxon>
        <taxon>Pleosporales</taxon>
        <taxon>Pleosporineae</taxon>
        <taxon>Didymellaceae</taxon>
        <taxon>Macroventuria</taxon>
    </lineage>
</organism>
<comment type="caution">
    <text evidence="1">The sequence shown here is derived from an EMBL/GenBank/DDBJ whole genome shotgun (WGS) entry which is preliminary data.</text>
</comment>
<protein>
    <submittedName>
        <fullName evidence="1">Uncharacterized protein</fullName>
    </submittedName>
</protein>
<dbReference type="EMBL" id="MU006707">
    <property type="protein sequence ID" value="KAF2630376.1"/>
    <property type="molecule type" value="Genomic_DNA"/>
</dbReference>
<accession>A0ACB6S841</accession>
<evidence type="ECO:0000313" key="2">
    <source>
        <dbReference type="Proteomes" id="UP000799754"/>
    </source>
</evidence>
<name>A0ACB6S841_9PLEO</name>
<proteinExistence type="predicted"/>
<reference evidence="1" key="1">
    <citation type="journal article" date="2020" name="Stud. Mycol.">
        <title>101 Dothideomycetes genomes: a test case for predicting lifestyles and emergence of pathogens.</title>
        <authorList>
            <person name="Haridas S."/>
            <person name="Albert R."/>
            <person name="Binder M."/>
            <person name="Bloem J."/>
            <person name="Labutti K."/>
            <person name="Salamov A."/>
            <person name="Andreopoulos B."/>
            <person name="Baker S."/>
            <person name="Barry K."/>
            <person name="Bills G."/>
            <person name="Bluhm B."/>
            <person name="Cannon C."/>
            <person name="Castanera R."/>
            <person name="Culley D."/>
            <person name="Daum C."/>
            <person name="Ezra D."/>
            <person name="Gonzalez J."/>
            <person name="Henrissat B."/>
            <person name="Kuo A."/>
            <person name="Liang C."/>
            <person name="Lipzen A."/>
            <person name="Lutzoni F."/>
            <person name="Magnuson J."/>
            <person name="Mondo S."/>
            <person name="Nolan M."/>
            <person name="Ohm R."/>
            <person name="Pangilinan J."/>
            <person name="Park H.-J."/>
            <person name="Ramirez L."/>
            <person name="Alfaro M."/>
            <person name="Sun H."/>
            <person name="Tritt A."/>
            <person name="Yoshinaga Y."/>
            <person name="Zwiers L.-H."/>
            <person name="Turgeon B."/>
            <person name="Goodwin S."/>
            <person name="Spatafora J."/>
            <person name="Crous P."/>
            <person name="Grigoriev I."/>
        </authorList>
    </citation>
    <scope>NUCLEOTIDE SEQUENCE</scope>
    <source>
        <strain evidence="1">CBS 525.71</strain>
    </source>
</reference>
<evidence type="ECO:0000313" key="1">
    <source>
        <dbReference type="EMBL" id="KAF2630376.1"/>
    </source>
</evidence>
<keyword evidence="2" id="KW-1185">Reference proteome</keyword>
<sequence>MIPGDIGDVPTLACLNKPQKRALILRDQLRYLEPAHLDTFLNGVTADEPPTYKNVSGTVYPPLAQVTIKEDATRFDLGNVQFPEEGGATYRAYLTVEDERFEMRTEDALPKDDAELGSVGIHRFVAENMFPLFKAKYKTIHARMEKINEARRVAYNMLDHPPAKFEEGETLARLQAAKSKANEDSSRDGSSRKRKEITKHISNKRQRVGLETIPNNVKSETFNTIPAQIKVDLFNNIVKTAFPNFDNLIVASWNVVSVYANVGSDFPELHKAVVELKGALEEFESAYAPPRTKSGKGRKEATASQHSGVSGSRTATPVPATVKEARSTPVPAARSNVAAATQAQEDNSVIDQRYEEDEDDSQHQMPPPHILQASQQHQDEGVKEDERQPEPPAISTRAQSVPRHMPESNLTTSRPTRNSTPSSPNEHHLQTPRERLRKIRNRSADSHSTPGTYEHLQAPGSELMRKRQEYTASLSKANRNSTGAALGHHTQEEDEDEQYENERDQYGSREWQRRPSSGSGNGQMQLAFLGNSVLGAKKPMGSAPVAPMLHMRKDGGGANGGNGAGRRGY</sequence>
<gene>
    <name evidence="1" type="ORF">BU25DRAFT_489163</name>
</gene>